<reference evidence="3" key="1">
    <citation type="submission" date="2025-08" db="UniProtKB">
        <authorList>
            <consortium name="RefSeq"/>
        </authorList>
    </citation>
    <scope>IDENTIFICATION</scope>
    <source>
        <strain evidence="3">Aabys</strain>
        <tissue evidence="3">Whole body</tissue>
    </source>
</reference>
<dbReference type="Proteomes" id="UP001652621">
    <property type="component" value="Unplaced"/>
</dbReference>
<dbReference type="GeneID" id="131803844"/>
<evidence type="ECO:0000313" key="3">
    <source>
        <dbReference type="RefSeq" id="XP_058981605.1"/>
    </source>
</evidence>
<name>A0ABM3V751_MUSDO</name>
<feature type="signal peptide" evidence="1">
    <location>
        <begin position="1"/>
        <end position="22"/>
    </location>
</feature>
<organism evidence="2 3">
    <name type="scientific">Musca domestica</name>
    <name type="common">House fly</name>
    <dbReference type="NCBI Taxonomy" id="7370"/>
    <lineage>
        <taxon>Eukaryota</taxon>
        <taxon>Metazoa</taxon>
        <taxon>Ecdysozoa</taxon>
        <taxon>Arthropoda</taxon>
        <taxon>Hexapoda</taxon>
        <taxon>Insecta</taxon>
        <taxon>Pterygota</taxon>
        <taxon>Neoptera</taxon>
        <taxon>Endopterygota</taxon>
        <taxon>Diptera</taxon>
        <taxon>Brachycera</taxon>
        <taxon>Muscomorpha</taxon>
        <taxon>Muscoidea</taxon>
        <taxon>Muscidae</taxon>
        <taxon>Musca</taxon>
    </lineage>
</organism>
<proteinExistence type="predicted"/>
<sequence length="283" mass="32264">MEVYKYFTLFLLCSLSVLQVKADDQDERTTNFIEANSHRYVNYVQDCDYKLDSLKKVYVASISTIDIQMEFLLKSVEQAAVRLSNLELLSVVNKECSEKYKNAYPEISTIKTMIKNCTDNAQKQFPPLLVPLQETRDKFALYYNQTFQGEISNCDNMQTSKLKNFNHTNCIKNVVSDATSFVIANQKTFDYQLNSAKCSADTYIKMALDCSYVAQTTVVSLITATNVFIDRCTKNIDCMPCEGFQCENVYNLPTNAIDYASQTMVNPFYGNNQTLSCLMINIV</sequence>
<keyword evidence="2" id="KW-1185">Reference proteome</keyword>
<evidence type="ECO:0000313" key="2">
    <source>
        <dbReference type="Proteomes" id="UP001652621"/>
    </source>
</evidence>
<feature type="chain" id="PRO_5047004131" evidence="1">
    <location>
        <begin position="23"/>
        <end position="283"/>
    </location>
</feature>
<dbReference type="RefSeq" id="XP_058981605.1">
    <property type="nucleotide sequence ID" value="XM_059125622.1"/>
</dbReference>
<keyword evidence="1" id="KW-0732">Signal</keyword>
<gene>
    <name evidence="3" type="primary">LOC131803844</name>
</gene>
<protein>
    <submittedName>
        <fullName evidence="3">Uncharacterized protein LOC131803844 isoform X1</fullName>
    </submittedName>
</protein>
<accession>A0ABM3V751</accession>
<evidence type="ECO:0000256" key="1">
    <source>
        <dbReference type="SAM" id="SignalP"/>
    </source>
</evidence>